<evidence type="ECO:0000313" key="2">
    <source>
        <dbReference type="Proteomes" id="UP000054621"/>
    </source>
</evidence>
<gene>
    <name evidence="1" type="ORF">Lsai_1981</name>
</gene>
<dbReference type="EMBL" id="LNYV01000033">
    <property type="protein sequence ID" value="KTD56264.1"/>
    <property type="molecule type" value="Genomic_DNA"/>
</dbReference>
<reference evidence="1 2" key="1">
    <citation type="submission" date="2015-11" db="EMBL/GenBank/DDBJ databases">
        <title>Genomic analysis of 38 Legionella species identifies large and diverse effector repertoires.</title>
        <authorList>
            <person name="Burstein D."/>
            <person name="Amaro F."/>
            <person name="Zusman T."/>
            <person name="Lifshitz Z."/>
            <person name="Cohen O."/>
            <person name="Gilbert J.A."/>
            <person name="Pupko T."/>
            <person name="Shuman H.A."/>
            <person name="Segal G."/>
        </authorList>
    </citation>
    <scope>NUCLEOTIDE SEQUENCE [LARGE SCALE GENOMIC DNA]</scope>
    <source>
        <strain evidence="1 2">Mt.St.Helens-4</strain>
    </source>
</reference>
<dbReference type="eggNOG" id="ENOG5031EYM">
    <property type="taxonomic scope" value="Bacteria"/>
</dbReference>
<dbReference type="AlphaFoldDB" id="A0A0W0YH35"/>
<comment type="caution">
    <text evidence="1">The sequence shown here is derived from an EMBL/GenBank/DDBJ whole genome shotgun (WGS) entry which is preliminary data.</text>
</comment>
<sequence>MNSDIELNAMGTINQTSSNEMNTTEQETHVDPQDVSKYKKISAFIPKLITTIEQLEQLDQNTEMNIDLKKSRKRLSSIATENLNPNADDIEEFINVLSSALYGLSTGLRIINIEEMTKEKKNQAVDLLADIALIQEDIAKLAS</sequence>
<organism evidence="1 2">
    <name type="scientific">Legionella sainthelensi</name>
    <dbReference type="NCBI Taxonomy" id="28087"/>
    <lineage>
        <taxon>Bacteria</taxon>
        <taxon>Pseudomonadati</taxon>
        <taxon>Pseudomonadota</taxon>
        <taxon>Gammaproteobacteria</taxon>
        <taxon>Legionellales</taxon>
        <taxon>Legionellaceae</taxon>
        <taxon>Legionella</taxon>
    </lineage>
</organism>
<dbReference type="OrthoDB" id="5653817at2"/>
<accession>A0A0W0YH35</accession>
<proteinExistence type="predicted"/>
<dbReference type="RefSeq" id="WP_027272234.1">
    <property type="nucleotide sequence ID" value="NZ_CAAAJE010000036.1"/>
</dbReference>
<evidence type="ECO:0000313" key="1">
    <source>
        <dbReference type="EMBL" id="KTD56264.1"/>
    </source>
</evidence>
<protein>
    <submittedName>
        <fullName evidence="1">Uncharacterized protein</fullName>
    </submittedName>
</protein>
<dbReference type="PATRIC" id="fig|28087.4.peg.2140"/>
<dbReference type="Proteomes" id="UP000054621">
    <property type="component" value="Unassembled WGS sequence"/>
</dbReference>
<name>A0A0W0YH35_9GAMM</name>